<organism evidence="2 3">
    <name type="scientific">Fervidicoccus fontis</name>
    <dbReference type="NCBI Taxonomy" id="683846"/>
    <lineage>
        <taxon>Archaea</taxon>
        <taxon>Thermoproteota</taxon>
        <taxon>Thermoprotei</taxon>
        <taxon>Fervidicoccales</taxon>
        <taxon>Fervidicoccaceae</taxon>
        <taxon>Fervidicoccus</taxon>
    </lineage>
</organism>
<dbReference type="AlphaFoldDB" id="A0A843AEC4"/>
<dbReference type="Pfam" id="PF07690">
    <property type="entry name" value="MFS_1"/>
    <property type="match status" value="1"/>
</dbReference>
<proteinExistence type="predicted"/>
<dbReference type="OMA" id="IAYMFHA"/>
<feature type="transmembrane region" description="Helical" evidence="1">
    <location>
        <begin position="355"/>
        <end position="387"/>
    </location>
</feature>
<sequence length="389" mass="42554">MWFFIAILFLSLLSFLDLGIFTYIGYSFNVSPLVYGIIAATWSLIYIISNKLFGNLADKGENKLLMLISLINIFVATFLFSRGSLAYIAIAYMFHAISVSTANLSVSSSIFELTDSESWWKYSAAQRLLVYLIRGTTLLLISTGILSLSIFQVLMIATAIAAISAIVLPSIGVNIERKLHLINKNVSNVIEYSNMKSLAAINLENPTGLQGVLEGFKLKEGGVSSKNILLSLFFAIAMGDFMFTIMPLLIKGDISLNTLWISHGITGIVIGISLVLMSKILKGSKKSATFFVLLRGLWLALGIPLLFKPSGLILYLIIMYLSSSAIDTIFYNLYSETNSGYGANNYFIVREMGTLFGSLIAGMIMTFGLTAIIISLALMCTIALISIDI</sequence>
<reference evidence="2" key="1">
    <citation type="submission" date="2020-10" db="EMBL/GenBank/DDBJ databases">
        <title>Fervidococcus fontis strain 3639Fd - the first crenarchaeon capable of growth on lipids.</title>
        <authorList>
            <person name="Kochetkova T.V."/>
            <person name="Elcheninov A.G."/>
            <person name="Toschakov S.V."/>
            <person name="Kublanov I.V."/>
        </authorList>
    </citation>
    <scope>NUCLEOTIDE SEQUENCE</scope>
    <source>
        <strain evidence="2">3639Fd</strain>
    </source>
</reference>
<feature type="transmembrane region" description="Helical" evidence="1">
    <location>
        <begin position="313"/>
        <end position="334"/>
    </location>
</feature>
<accession>A0A843AEC4</accession>
<evidence type="ECO:0008006" key="4">
    <source>
        <dbReference type="Google" id="ProtNLM"/>
    </source>
</evidence>
<dbReference type="EMBL" id="JADEZV010000003">
    <property type="protein sequence ID" value="MBE9391487.1"/>
    <property type="molecule type" value="Genomic_DNA"/>
</dbReference>
<feature type="transmembrane region" description="Helical" evidence="1">
    <location>
        <begin position="32"/>
        <end position="52"/>
    </location>
</feature>
<dbReference type="InterPro" id="IPR011701">
    <property type="entry name" value="MFS"/>
</dbReference>
<gene>
    <name evidence="2" type="ORF">IOK49_05300</name>
</gene>
<dbReference type="GO" id="GO:0022857">
    <property type="term" value="F:transmembrane transporter activity"/>
    <property type="evidence" value="ECO:0007669"/>
    <property type="project" value="InterPro"/>
</dbReference>
<feature type="transmembrane region" description="Helical" evidence="1">
    <location>
        <begin position="64"/>
        <end position="80"/>
    </location>
</feature>
<feature type="transmembrane region" description="Helical" evidence="1">
    <location>
        <begin position="86"/>
        <end position="107"/>
    </location>
</feature>
<feature type="transmembrane region" description="Helical" evidence="1">
    <location>
        <begin position="154"/>
        <end position="175"/>
    </location>
</feature>
<name>A0A843AEC4_9CREN</name>
<comment type="caution">
    <text evidence="2">The sequence shown here is derived from an EMBL/GenBank/DDBJ whole genome shotgun (WGS) entry which is preliminary data.</text>
</comment>
<dbReference type="RefSeq" id="WP_014558106.1">
    <property type="nucleotide sequence ID" value="NZ_JADEZV010000003.1"/>
</dbReference>
<dbReference type="Proteomes" id="UP000652307">
    <property type="component" value="Unassembled WGS sequence"/>
</dbReference>
<protein>
    <recommendedName>
        <fullName evidence="4">MFS transporter</fullName>
    </recommendedName>
</protein>
<feature type="transmembrane region" description="Helical" evidence="1">
    <location>
        <begin position="128"/>
        <end position="148"/>
    </location>
</feature>
<feature type="transmembrane region" description="Helical" evidence="1">
    <location>
        <begin position="228"/>
        <end position="250"/>
    </location>
</feature>
<keyword evidence="1" id="KW-1133">Transmembrane helix</keyword>
<dbReference type="GeneID" id="12450059"/>
<dbReference type="InterPro" id="IPR036259">
    <property type="entry name" value="MFS_trans_sf"/>
</dbReference>
<evidence type="ECO:0000256" key="1">
    <source>
        <dbReference type="SAM" id="Phobius"/>
    </source>
</evidence>
<dbReference type="Gene3D" id="1.20.1250.20">
    <property type="entry name" value="MFS general substrate transporter like domains"/>
    <property type="match status" value="1"/>
</dbReference>
<feature type="transmembrane region" description="Helical" evidence="1">
    <location>
        <begin position="7"/>
        <end position="26"/>
    </location>
</feature>
<dbReference type="SUPFAM" id="SSF103473">
    <property type="entry name" value="MFS general substrate transporter"/>
    <property type="match status" value="1"/>
</dbReference>
<keyword evidence="1" id="KW-0472">Membrane</keyword>
<evidence type="ECO:0000313" key="3">
    <source>
        <dbReference type="Proteomes" id="UP000652307"/>
    </source>
</evidence>
<feature type="transmembrane region" description="Helical" evidence="1">
    <location>
        <begin position="256"/>
        <end position="276"/>
    </location>
</feature>
<feature type="transmembrane region" description="Helical" evidence="1">
    <location>
        <begin position="288"/>
        <end position="307"/>
    </location>
</feature>
<evidence type="ECO:0000313" key="2">
    <source>
        <dbReference type="EMBL" id="MBE9391487.1"/>
    </source>
</evidence>
<keyword evidence="1" id="KW-0812">Transmembrane</keyword>